<name>A0A2N0R1A8_9GLOM</name>
<sequence length="133" mass="15237">MNKSIEEKDKKIALSKELIQETKKTLTSAEKSINMLENKNQILEDIISAKEEKILSLYDLFTSFVPSQALDSTIEPKTYSNAYERDSWYDLRRGVENDPEIRKNIHSEKIVLLKSCIYLLGIAQEVIGSGIKQ</sequence>
<dbReference type="AlphaFoldDB" id="A0A2N0R1A8"/>
<dbReference type="VEuPathDB" id="FungiDB:FUN_021768"/>
<evidence type="ECO:0000313" key="2">
    <source>
        <dbReference type="EMBL" id="PKC04224.1"/>
    </source>
</evidence>
<proteinExistence type="predicted"/>
<keyword evidence="1" id="KW-0175">Coiled coil</keyword>
<comment type="caution">
    <text evidence="3">The sequence shown here is derived from an EMBL/GenBank/DDBJ whole genome shotgun (WGS) entry which is preliminary data.</text>
</comment>
<gene>
    <name evidence="3" type="ORF">RhiirA1_473043</name>
    <name evidence="2" type="ORF">RhiirA5_379559</name>
</gene>
<reference evidence="2 5" key="2">
    <citation type="submission" date="2017-09" db="EMBL/GenBank/DDBJ databases">
        <title>Extensive intraspecific genome diversity in a model arbuscular mycorrhizal fungus.</title>
        <authorList>
            <person name="Chen E.C."/>
            <person name="Morin E."/>
            <person name="Beaudet D."/>
            <person name="Noel J."/>
            <person name="Ndikumana S."/>
            <person name="Charron P."/>
            <person name="St-Onge C."/>
            <person name="Giorgi J."/>
            <person name="Grigoriev I.V."/>
            <person name="Roux C."/>
            <person name="Martin F.M."/>
            <person name="Corradi N."/>
        </authorList>
    </citation>
    <scope>NUCLEOTIDE SEQUENCE [LARGE SCALE GENOMIC DNA]</scope>
    <source>
        <strain evidence="2 5">A5</strain>
    </source>
</reference>
<reference evidence="2 5" key="1">
    <citation type="submission" date="2016-04" db="EMBL/GenBank/DDBJ databases">
        <title>Genome analyses suggest a sexual origin of heterokaryosis in a supposedly ancient asexual fungus.</title>
        <authorList>
            <person name="Ropars J."/>
            <person name="Sedzielewska K."/>
            <person name="Noel J."/>
            <person name="Charron P."/>
            <person name="Farinelli L."/>
            <person name="Marton T."/>
            <person name="Kruger M."/>
            <person name="Pelin A."/>
            <person name="Brachmann A."/>
            <person name="Corradi N."/>
        </authorList>
    </citation>
    <scope>NUCLEOTIDE SEQUENCE [LARGE SCALE GENOMIC DNA]</scope>
    <source>
        <strain evidence="2 5">A5</strain>
    </source>
</reference>
<evidence type="ECO:0000313" key="5">
    <source>
        <dbReference type="Proteomes" id="UP000232722"/>
    </source>
</evidence>
<evidence type="ECO:0000313" key="3">
    <source>
        <dbReference type="EMBL" id="PKC57084.1"/>
    </source>
</evidence>
<reference evidence="3 4" key="4">
    <citation type="submission" date="2017-10" db="EMBL/GenBank/DDBJ databases">
        <title>Genome analyses suggest a sexual origin of heterokaryosis in a supposedly ancient asexual fungus.</title>
        <authorList>
            <person name="Corradi N."/>
            <person name="Sedzielewska K."/>
            <person name="Noel J."/>
            <person name="Charron P."/>
            <person name="Farinelli L."/>
            <person name="Marton T."/>
            <person name="Kruger M."/>
            <person name="Pelin A."/>
            <person name="Brachmann A."/>
            <person name="Corradi N."/>
        </authorList>
    </citation>
    <scope>NUCLEOTIDE SEQUENCE [LARGE SCALE GENOMIC DNA]</scope>
    <source>
        <strain evidence="3 4">A1</strain>
    </source>
</reference>
<organism evidence="3 4">
    <name type="scientific">Rhizophagus irregularis</name>
    <dbReference type="NCBI Taxonomy" id="588596"/>
    <lineage>
        <taxon>Eukaryota</taxon>
        <taxon>Fungi</taxon>
        <taxon>Fungi incertae sedis</taxon>
        <taxon>Mucoromycota</taxon>
        <taxon>Glomeromycotina</taxon>
        <taxon>Glomeromycetes</taxon>
        <taxon>Glomerales</taxon>
        <taxon>Glomeraceae</taxon>
        <taxon>Rhizophagus</taxon>
    </lineage>
</organism>
<dbReference type="EMBL" id="LLXH01001932">
    <property type="protein sequence ID" value="PKC57084.1"/>
    <property type="molecule type" value="Genomic_DNA"/>
</dbReference>
<dbReference type="VEuPathDB" id="FungiDB:RhiirA1_473043"/>
<dbReference type="Proteomes" id="UP000232722">
    <property type="component" value="Unassembled WGS sequence"/>
</dbReference>
<protein>
    <submittedName>
        <fullName evidence="3">Uncharacterized protein</fullName>
    </submittedName>
</protein>
<feature type="coiled-coil region" evidence="1">
    <location>
        <begin position="19"/>
        <end position="53"/>
    </location>
</feature>
<dbReference type="Proteomes" id="UP000232688">
    <property type="component" value="Unassembled WGS sequence"/>
</dbReference>
<accession>A0A2N0R1A8</accession>
<reference evidence="3 4" key="3">
    <citation type="submission" date="2017-10" db="EMBL/GenBank/DDBJ databases">
        <title>Extensive intraspecific genome diversity in a model arbuscular mycorrhizal fungus.</title>
        <authorList>
            <person name="Chen E.C.H."/>
            <person name="Morin E."/>
            <person name="Baudet D."/>
            <person name="Noel J."/>
            <person name="Ndikumana S."/>
            <person name="Charron P."/>
            <person name="St-Onge C."/>
            <person name="Giorgi J."/>
            <person name="Grigoriev I.V."/>
            <person name="Roux C."/>
            <person name="Martin F.M."/>
            <person name="Corradi N."/>
        </authorList>
    </citation>
    <scope>NUCLEOTIDE SEQUENCE [LARGE SCALE GENOMIC DNA]</scope>
    <source>
        <strain evidence="3 4">A1</strain>
    </source>
</reference>
<evidence type="ECO:0000256" key="1">
    <source>
        <dbReference type="SAM" id="Coils"/>
    </source>
</evidence>
<evidence type="ECO:0000313" key="4">
    <source>
        <dbReference type="Proteomes" id="UP000232688"/>
    </source>
</evidence>
<dbReference type="EMBL" id="LLXJ01001046">
    <property type="protein sequence ID" value="PKC04224.1"/>
    <property type="molecule type" value="Genomic_DNA"/>
</dbReference>